<reference evidence="1" key="1">
    <citation type="submission" date="2022-10" db="EMBL/GenBank/DDBJ databases">
        <title>Culturing micro-colonial fungi from biological soil crusts in the Mojave desert and describing Neophaeococcomyces mojavensis, and introducing the new genera and species Taxawa tesnikishii.</title>
        <authorList>
            <person name="Kurbessoian T."/>
            <person name="Stajich J.E."/>
        </authorList>
    </citation>
    <scope>NUCLEOTIDE SEQUENCE</scope>
    <source>
        <strain evidence="1">JES_112</strain>
    </source>
</reference>
<evidence type="ECO:0000313" key="2">
    <source>
        <dbReference type="Proteomes" id="UP001172386"/>
    </source>
</evidence>
<gene>
    <name evidence="1" type="ORF">H2198_007225</name>
</gene>
<evidence type="ECO:0000313" key="1">
    <source>
        <dbReference type="EMBL" id="KAJ9653601.1"/>
    </source>
</evidence>
<dbReference type="Proteomes" id="UP001172386">
    <property type="component" value="Unassembled WGS sequence"/>
</dbReference>
<comment type="caution">
    <text evidence="1">The sequence shown here is derived from an EMBL/GenBank/DDBJ whole genome shotgun (WGS) entry which is preliminary data.</text>
</comment>
<keyword evidence="2" id="KW-1185">Reference proteome</keyword>
<sequence length="499" mass="54201">MGRSTGALAQLVVAILTVAEYALATNTSTMAYWLNPRAAIIQNTTVIEGGTLFTANYSNGGWGTTTSYGSPYGRLFYMSLCSSFNTSTDAVDALLQVKPESSSSVPFWTGGALFATDYEWYTYGYVQWMVKSLLFINDASGLPSPRRKPTDINVIQGTLFQQSAAQSVWAPTVDSNYSPDKSANVSNYIALGGWANAPSEKLGFWFSGLQAANGGVIDTLAYPNKSDQANTTARSFIKVDMSSPGEALWQNLTWPDWLQPRAEGGLVWLPYGDQGILLAFGGVDLPGDQASSGLNLNTTAKVVMNDYMTNIAVYDIARDTWALQLTQETMSPPQMAQFCTVTASAADNSSYFVYVYGGYDGTWGHNPAAYDSIWVLSVPAFQWTKITDGTPAHRRSRHACVLPNPTQMLSIGGGTDRANLVNPDWLDVYDLNAQAWTHFYNSSSTDLYKVPSAITTQLGQGSANGGFTIPSGLNGTVTAMLETRYQKQITGYFPYDYCT</sequence>
<protein>
    <submittedName>
        <fullName evidence="1">Uncharacterized protein</fullName>
    </submittedName>
</protein>
<name>A0ACC3A0N9_9EURO</name>
<accession>A0ACC3A0N9</accession>
<organism evidence="1 2">
    <name type="scientific">Neophaeococcomyces mojaviensis</name>
    <dbReference type="NCBI Taxonomy" id="3383035"/>
    <lineage>
        <taxon>Eukaryota</taxon>
        <taxon>Fungi</taxon>
        <taxon>Dikarya</taxon>
        <taxon>Ascomycota</taxon>
        <taxon>Pezizomycotina</taxon>
        <taxon>Eurotiomycetes</taxon>
        <taxon>Chaetothyriomycetidae</taxon>
        <taxon>Chaetothyriales</taxon>
        <taxon>Chaetothyriales incertae sedis</taxon>
        <taxon>Neophaeococcomyces</taxon>
    </lineage>
</organism>
<proteinExistence type="predicted"/>
<dbReference type="EMBL" id="JAPDRQ010000148">
    <property type="protein sequence ID" value="KAJ9653601.1"/>
    <property type="molecule type" value="Genomic_DNA"/>
</dbReference>